<protein>
    <submittedName>
        <fullName evidence="1">Uncharacterized protein</fullName>
    </submittedName>
</protein>
<comment type="caution">
    <text evidence="1">The sequence shown here is derived from an EMBL/GenBank/DDBJ whole genome shotgun (WGS) entry which is preliminary data.</text>
</comment>
<dbReference type="AlphaFoldDB" id="A0AAV8YIK1"/>
<evidence type="ECO:0000313" key="2">
    <source>
        <dbReference type="Proteomes" id="UP001162162"/>
    </source>
</evidence>
<sequence>MSVSNFLQEYLLKHLEKLSLKHVKRCTKLCGSICRRLQLCLRKAGISHIASVPWMANTLI</sequence>
<evidence type="ECO:0000313" key="1">
    <source>
        <dbReference type="EMBL" id="KAJ8951048.1"/>
    </source>
</evidence>
<gene>
    <name evidence="1" type="ORF">NQ318_003744</name>
</gene>
<dbReference type="Proteomes" id="UP001162162">
    <property type="component" value="Unassembled WGS sequence"/>
</dbReference>
<reference evidence="1" key="1">
    <citation type="journal article" date="2023" name="Insect Mol. Biol.">
        <title>Genome sequencing provides insights into the evolution of gene families encoding plant cell wall-degrading enzymes in longhorned beetles.</title>
        <authorList>
            <person name="Shin N.R."/>
            <person name="Okamura Y."/>
            <person name="Kirsch R."/>
            <person name="Pauchet Y."/>
        </authorList>
    </citation>
    <scope>NUCLEOTIDE SEQUENCE</scope>
    <source>
        <strain evidence="1">AMC_N1</strain>
    </source>
</reference>
<organism evidence="1 2">
    <name type="scientific">Aromia moschata</name>
    <dbReference type="NCBI Taxonomy" id="1265417"/>
    <lineage>
        <taxon>Eukaryota</taxon>
        <taxon>Metazoa</taxon>
        <taxon>Ecdysozoa</taxon>
        <taxon>Arthropoda</taxon>
        <taxon>Hexapoda</taxon>
        <taxon>Insecta</taxon>
        <taxon>Pterygota</taxon>
        <taxon>Neoptera</taxon>
        <taxon>Endopterygota</taxon>
        <taxon>Coleoptera</taxon>
        <taxon>Polyphaga</taxon>
        <taxon>Cucujiformia</taxon>
        <taxon>Chrysomeloidea</taxon>
        <taxon>Cerambycidae</taxon>
        <taxon>Cerambycinae</taxon>
        <taxon>Callichromatini</taxon>
        <taxon>Aromia</taxon>
    </lineage>
</organism>
<dbReference type="EMBL" id="JAPWTK010000090">
    <property type="protein sequence ID" value="KAJ8951048.1"/>
    <property type="molecule type" value="Genomic_DNA"/>
</dbReference>
<keyword evidence="2" id="KW-1185">Reference proteome</keyword>
<proteinExistence type="predicted"/>
<name>A0AAV8YIK1_9CUCU</name>
<accession>A0AAV8YIK1</accession>